<gene>
    <name evidence="1" type="ORF">EHQ58_14455</name>
</gene>
<dbReference type="Gene3D" id="3.60.110.10">
    <property type="entry name" value="Carbon-nitrogen hydrolase"/>
    <property type="match status" value="1"/>
</dbReference>
<dbReference type="GO" id="GO:0016787">
    <property type="term" value="F:hydrolase activity"/>
    <property type="evidence" value="ECO:0007669"/>
    <property type="project" value="UniProtKB-KW"/>
</dbReference>
<proteinExistence type="predicted"/>
<accession>A0A4R9K0L1</accession>
<dbReference type="SUPFAM" id="SSF56317">
    <property type="entry name" value="Carbon-nitrogen hydrolase"/>
    <property type="match status" value="1"/>
</dbReference>
<dbReference type="OrthoDB" id="337992at2"/>
<dbReference type="AlphaFoldDB" id="A0A4R9K0L1"/>
<dbReference type="RefSeq" id="WP_135624600.1">
    <property type="nucleotide sequence ID" value="NZ_RQGD01000035.1"/>
</dbReference>
<protein>
    <submittedName>
        <fullName evidence="1">Amidohydrolase</fullName>
    </submittedName>
</protein>
<keyword evidence="2" id="KW-1185">Reference proteome</keyword>
<reference evidence="1" key="1">
    <citation type="journal article" date="2019" name="PLoS Negl. Trop. Dis.">
        <title>Revisiting the worldwide diversity of Leptospira species in the environment.</title>
        <authorList>
            <person name="Vincent A.T."/>
            <person name="Schiettekatte O."/>
            <person name="Bourhy P."/>
            <person name="Veyrier F.J."/>
            <person name="Picardeau M."/>
        </authorList>
    </citation>
    <scope>NUCLEOTIDE SEQUENCE [LARGE SCALE GENOMIC DNA]</scope>
    <source>
        <strain evidence="1">201702476</strain>
    </source>
</reference>
<keyword evidence="1" id="KW-0378">Hydrolase</keyword>
<name>A0A4R9K0L1_9LEPT</name>
<evidence type="ECO:0000313" key="2">
    <source>
        <dbReference type="Proteomes" id="UP000297693"/>
    </source>
</evidence>
<dbReference type="Proteomes" id="UP000297693">
    <property type="component" value="Unassembled WGS sequence"/>
</dbReference>
<comment type="caution">
    <text evidence="1">The sequence shown here is derived from an EMBL/GenBank/DDBJ whole genome shotgun (WGS) entry which is preliminary data.</text>
</comment>
<organism evidence="1 2">
    <name type="scientific">Leptospira ognonensis</name>
    <dbReference type="NCBI Taxonomy" id="2484945"/>
    <lineage>
        <taxon>Bacteria</taxon>
        <taxon>Pseudomonadati</taxon>
        <taxon>Spirochaetota</taxon>
        <taxon>Spirochaetia</taxon>
        <taxon>Leptospirales</taxon>
        <taxon>Leptospiraceae</taxon>
        <taxon>Leptospira</taxon>
    </lineage>
</organism>
<dbReference type="EMBL" id="RQGD01000035">
    <property type="protein sequence ID" value="TGL57478.1"/>
    <property type="molecule type" value="Genomic_DNA"/>
</dbReference>
<dbReference type="InterPro" id="IPR036526">
    <property type="entry name" value="C-N_Hydrolase_sf"/>
</dbReference>
<sequence length="235" mass="26635">MPTIKISVYQKDLHKKFTKDQLAKIAAQRANFLLLPEGFPHFFRAQTPNDAAKHEKEYQDHLLEISETYQGVIMGGSHYRKNAEGKLVSSSPIVQSLVLVDFYDKKNPSSKEAEITKGETESIFIMGGLRFGILVGEDINDTLIWNQFKTEGLEVVFHLSSEESGRTYEEDLDFFSKISKEMKMHIIRVCGISEGKPGRSLYASPSGINWKVGKSEEDTEVFKTLSVTVKENFFL</sequence>
<evidence type="ECO:0000313" key="1">
    <source>
        <dbReference type="EMBL" id="TGL57478.1"/>
    </source>
</evidence>